<dbReference type="InterPro" id="IPR036318">
    <property type="entry name" value="FAD-bd_PCMH-like_sf"/>
</dbReference>
<dbReference type="SUPFAM" id="SSF56176">
    <property type="entry name" value="FAD-binding/transporter-associated domain-like"/>
    <property type="match status" value="1"/>
</dbReference>
<dbReference type="EC" id="1.3.1.98" evidence="5"/>
<dbReference type="AlphaFoldDB" id="A0A0G0XD83"/>
<comment type="caution">
    <text evidence="18">The sequence shown here is derived from an EMBL/GenBank/DDBJ whole genome shotgun (WGS) entry which is preliminary data.</text>
</comment>
<evidence type="ECO:0000256" key="1">
    <source>
        <dbReference type="ARBA" id="ARBA00001974"/>
    </source>
</evidence>
<evidence type="ECO:0000313" key="18">
    <source>
        <dbReference type="EMBL" id="KKS22899.1"/>
    </source>
</evidence>
<evidence type="ECO:0000256" key="15">
    <source>
        <dbReference type="ARBA" id="ARBA00023316"/>
    </source>
</evidence>
<dbReference type="GO" id="GO:0009252">
    <property type="term" value="P:peptidoglycan biosynthetic process"/>
    <property type="evidence" value="ECO:0007669"/>
    <property type="project" value="UniProtKB-UniPathway"/>
</dbReference>
<keyword evidence="13" id="KW-0560">Oxidoreductase</keyword>
<protein>
    <recommendedName>
        <fullName evidence="5">UDP-N-acetylmuramate dehydrogenase</fullName>
        <ecNumber evidence="5">1.3.1.98</ecNumber>
    </recommendedName>
</protein>
<comment type="catalytic activity">
    <reaction evidence="16">
        <text>UDP-N-acetyl-alpha-D-muramate + NADP(+) = UDP-N-acetyl-3-O-(1-carboxyvinyl)-alpha-D-glucosamine + NADPH + H(+)</text>
        <dbReference type="Rhea" id="RHEA:12248"/>
        <dbReference type="ChEBI" id="CHEBI:15378"/>
        <dbReference type="ChEBI" id="CHEBI:57783"/>
        <dbReference type="ChEBI" id="CHEBI:58349"/>
        <dbReference type="ChEBI" id="CHEBI:68483"/>
        <dbReference type="ChEBI" id="CHEBI:70757"/>
        <dbReference type="EC" id="1.3.1.98"/>
    </reaction>
</comment>
<comment type="function">
    <text evidence="2">Cell wall formation.</text>
</comment>
<keyword evidence="7" id="KW-0132">Cell division</keyword>
<comment type="cofactor">
    <cofactor evidence="1">
        <name>FAD</name>
        <dbReference type="ChEBI" id="CHEBI:57692"/>
    </cofactor>
</comment>
<dbReference type="Gene3D" id="3.30.465.10">
    <property type="match status" value="1"/>
</dbReference>
<organism evidence="18 19">
    <name type="scientific">Candidatus Roizmanbacteria bacterium GW2011_GWC2_41_7</name>
    <dbReference type="NCBI Taxonomy" id="1618487"/>
    <lineage>
        <taxon>Bacteria</taxon>
        <taxon>Candidatus Roizmaniibacteriota</taxon>
    </lineage>
</organism>
<reference evidence="18 19" key="1">
    <citation type="journal article" date="2015" name="Nature">
        <title>rRNA introns, odd ribosomes, and small enigmatic genomes across a large radiation of phyla.</title>
        <authorList>
            <person name="Brown C.T."/>
            <person name="Hug L.A."/>
            <person name="Thomas B.C."/>
            <person name="Sharon I."/>
            <person name="Castelle C.J."/>
            <person name="Singh A."/>
            <person name="Wilkins M.J."/>
            <person name="Williams K.H."/>
            <person name="Banfield J.F."/>
        </authorList>
    </citation>
    <scope>NUCLEOTIDE SEQUENCE [LARGE SCALE GENOMIC DNA]</scope>
</reference>
<comment type="pathway">
    <text evidence="4">Cell wall biogenesis; peptidoglycan biosynthesis.</text>
</comment>
<dbReference type="PANTHER" id="PTHR21071">
    <property type="entry name" value="UDP-N-ACETYLENOLPYRUVOYLGLUCOSAMINE REDUCTASE"/>
    <property type="match status" value="1"/>
</dbReference>
<dbReference type="InterPro" id="IPR003170">
    <property type="entry name" value="MurB"/>
</dbReference>
<evidence type="ECO:0000256" key="13">
    <source>
        <dbReference type="ARBA" id="ARBA00023002"/>
    </source>
</evidence>
<evidence type="ECO:0000259" key="17">
    <source>
        <dbReference type="Pfam" id="PF02873"/>
    </source>
</evidence>
<evidence type="ECO:0000256" key="7">
    <source>
        <dbReference type="ARBA" id="ARBA00022618"/>
    </source>
</evidence>
<evidence type="ECO:0000256" key="8">
    <source>
        <dbReference type="ARBA" id="ARBA00022630"/>
    </source>
</evidence>
<dbReference type="HAMAP" id="MF_00037">
    <property type="entry name" value="MurB"/>
    <property type="match status" value="1"/>
</dbReference>
<keyword evidence="11" id="KW-0133">Cell shape</keyword>
<dbReference type="PANTHER" id="PTHR21071:SF4">
    <property type="entry name" value="UDP-N-ACETYLENOLPYRUVOYLGLUCOSAMINE REDUCTASE"/>
    <property type="match status" value="1"/>
</dbReference>
<proteinExistence type="inferred from homology"/>
<accession>A0A0G0XD83</accession>
<dbReference type="GO" id="GO:0050660">
    <property type="term" value="F:flavin adenine dinucleotide binding"/>
    <property type="evidence" value="ECO:0007669"/>
    <property type="project" value="InterPro"/>
</dbReference>
<evidence type="ECO:0000256" key="9">
    <source>
        <dbReference type="ARBA" id="ARBA00022827"/>
    </source>
</evidence>
<dbReference type="InterPro" id="IPR011601">
    <property type="entry name" value="MurB_C"/>
</dbReference>
<name>A0A0G0XD83_9BACT</name>
<dbReference type="SUPFAM" id="SSF56194">
    <property type="entry name" value="Uridine diphospho-N-Acetylenolpyruvylglucosamine reductase, MurB, C-terminal domain"/>
    <property type="match status" value="1"/>
</dbReference>
<evidence type="ECO:0000313" key="19">
    <source>
        <dbReference type="Proteomes" id="UP000034371"/>
    </source>
</evidence>
<evidence type="ECO:0000256" key="16">
    <source>
        <dbReference type="ARBA" id="ARBA00048914"/>
    </source>
</evidence>
<dbReference type="GO" id="GO:0005829">
    <property type="term" value="C:cytosol"/>
    <property type="evidence" value="ECO:0007669"/>
    <property type="project" value="TreeGrafter"/>
</dbReference>
<dbReference type="InterPro" id="IPR036635">
    <property type="entry name" value="MurB_C_sf"/>
</dbReference>
<dbReference type="Gene3D" id="3.90.78.10">
    <property type="entry name" value="UDP-N-acetylenolpyruvoylglucosamine reductase, C-terminal domain"/>
    <property type="match status" value="1"/>
</dbReference>
<evidence type="ECO:0000256" key="14">
    <source>
        <dbReference type="ARBA" id="ARBA00023306"/>
    </source>
</evidence>
<keyword evidence="10" id="KW-0521">NADP</keyword>
<dbReference type="InterPro" id="IPR016169">
    <property type="entry name" value="FAD-bd_PCMH_sub2"/>
</dbReference>
<gene>
    <name evidence="18" type="ORF">UU78_C0010G0020</name>
</gene>
<evidence type="ECO:0000256" key="3">
    <source>
        <dbReference type="ARBA" id="ARBA00004496"/>
    </source>
</evidence>
<feature type="domain" description="UDP-N-acetylenolpyruvoylglucosamine reductase C-terminal" evidence="17">
    <location>
        <begin position="86"/>
        <end position="196"/>
    </location>
</feature>
<evidence type="ECO:0000256" key="6">
    <source>
        <dbReference type="ARBA" id="ARBA00022490"/>
    </source>
</evidence>
<dbReference type="GO" id="GO:0051301">
    <property type="term" value="P:cell division"/>
    <property type="evidence" value="ECO:0007669"/>
    <property type="project" value="UniProtKB-KW"/>
</dbReference>
<sequence>SGLENFLGQPGTVGGAIYINAHNMSQNDFFGSHVVEADIISDNKVTTVPQSYFEFGYDVSTLQKTKQLVVSVVVGFEQRLDEKEQIWKKAEAAMQHRHATQPKGFPTAGCTFRNISAEDAKRAKIPNNIQSAGFLIDACGLKGKQIGNAKFSDEHANFILNMGGATAQDVKQLIDLAKTNVKEKFGINLHEEVVLIGEF</sequence>
<comment type="subcellular location">
    <subcellularLocation>
        <location evidence="3">Cytoplasm</location>
    </subcellularLocation>
</comment>
<evidence type="ECO:0000256" key="10">
    <source>
        <dbReference type="ARBA" id="ARBA00022857"/>
    </source>
</evidence>
<dbReference type="Pfam" id="PF02873">
    <property type="entry name" value="MurB_C"/>
    <property type="match status" value="1"/>
</dbReference>
<keyword evidence="15" id="KW-0961">Cell wall biogenesis/degradation</keyword>
<dbReference type="GO" id="GO:0008360">
    <property type="term" value="P:regulation of cell shape"/>
    <property type="evidence" value="ECO:0007669"/>
    <property type="project" value="UniProtKB-KW"/>
</dbReference>
<evidence type="ECO:0000256" key="12">
    <source>
        <dbReference type="ARBA" id="ARBA00022984"/>
    </source>
</evidence>
<dbReference type="Proteomes" id="UP000034371">
    <property type="component" value="Unassembled WGS sequence"/>
</dbReference>
<feature type="non-terminal residue" evidence="18">
    <location>
        <position position="1"/>
    </location>
</feature>
<dbReference type="GO" id="GO:0071555">
    <property type="term" value="P:cell wall organization"/>
    <property type="evidence" value="ECO:0007669"/>
    <property type="project" value="UniProtKB-KW"/>
</dbReference>
<evidence type="ECO:0000256" key="4">
    <source>
        <dbReference type="ARBA" id="ARBA00004752"/>
    </source>
</evidence>
<dbReference type="GO" id="GO:0008762">
    <property type="term" value="F:UDP-N-acetylmuramate dehydrogenase activity"/>
    <property type="evidence" value="ECO:0007669"/>
    <property type="project" value="UniProtKB-EC"/>
</dbReference>
<dbReference type="EMBL" id="LCBY01000010">
    <property type="protein sequence ID" value="KKS22899.1"/>
    <property type="molecule type" value="Genomic_DNA"/>
</dbReference>
<evidence type="ECO:0000256" key="11">
    <source>
        <dbReference type="ARBA" id="ARBA00022960"/>
    </source>
</evidence>
<evidence type="ECO:0000256" key="2">
    <source>
        <dbReference type="ARBA" id="ARBA00003921"/>
    </source>
</evidence>
<keyword evidence="14" id="KW-0131">Cell cycle</keyword>
<keyword evidence="12" id="KW-0573">Peptidoglycan synthesis</keyword>
<dbReference type="UniPathway" id="UPA00219"/>
<keyword evidence="6" id="KW-0963">Cytoplasm</keyword>
<keyword evidence="8" id="KW-0285">Flavoprotein</keyword>
<keyword evidence="9" id="KW-0274">FAD</keyword>
<evidence type="ECO:0000256" key="5">
    <source>
        <dbReference type="ARBA" id="ARBA00012518"/>
    </source>
</evidence>